<dbReference type="PROSITE" id="PS50082">
    <property type="entry name" value="WD_REPEATS_2"/>
    <property type="match status" value="1"/>
</dbReference>
<dbReference type="AlphaFoldDB" id="A0A672U2J8"/>
<name>A0A672U2J8_STRHB</name>
<evidence type="ECO:0000256" key="4">
    <source>
        <dbReference type="SAM" id="MobiDB-lite"/>
    </source>
</evidence>
<gene>
    <name evidence="6" type="primary">EML4</name>
</gene>
<feature type="domain" description="EML-like second beta-propeller" evidence="5">
    <location>
        <begin position="1"/>
        <end position="128"/>
    </location>
</feature>
<accession>A0A672U2J8</accession>
<dbReference type="GO" id="GO:0008017">
    <property type="term" value="F:microtubule binding"/>
    <property type="evidence" value="ECO:0007669"/>
    <property type="project" value="TreeGrafter"/>
</dbReference>
<dbReference type="InterPro" id="IPR050630">
    <property type="entry name" value="WD_repeat_EMAP"/>
</dbReference>
<dbReference type="SUPFAM" id="SSF50978">
    <property type="entry name" value="WD40 repeat-like"/>
    <property type="match status" value="1"/>
</dbReference>
<dbReference type="PANTHER" id="PTHR13720">
    <property type="entry name" value="WD-40 REPEAT PROTEIN"/>
    <property type="match status" value="1"/>
</dbReference>
<keyword evidence="1 3" id="KW-0853">WD repeat</keyword>
<evidence type="ECO:0000256" key="1">
    <source>
        <dbReference type="ARBA" id="ARBA00022574"/>
    </source>
</evidence>
<feature type="repeat" description="WD" evidence="3">
    <location>
        <begin position="94"/>
        <end position="128"/>
    </location>
</feature>
<feature type="compositionally biased region" description="Low complexity" evidence="4">
    <location>
        <begin position="182"/>
        <end position="193"/>
    </location>
</feature>
<reference evidence="6 7" key="1">
    <citation type="submission" date="2019-11" db="EMBL/GenBank/DDBJ databases">
        <title>Strigops habroptila (kakapo) genome, bStrHab1, primary haplotype, v2.</title>
        <authorList>
            <person name="Jarvis E.D."/>
            <person name="Howard J."/>
            <person name="Rhie A."/>
            <person name="Phillippy A."/>
            <person name="Korlach J."/>
            <person name="Digby A."/>
            <person name="Iorns D."/>
            <person name="Eason D."/>
            <person name="Robertson B."/>
            <person name="Raemaekers T."/>
            <person name="Howe K."/>
            <person name="Lewin H."/>
            <person name="Damas J."/>
            <person name="Hastie A."/>
            <person name="Tracey A."/>
            <person name="Chow W."/>
            <person name="Fedrigo O."/>
        </authorList>
    </citation>
    <scope>NUCLEOTIDE SEQUENCE [LARGE SCALE GENOMIC DNA]</scope>
</reference>
<reference evidence="6" key="3">
    <citation type="submission" date="2025-09" db="UniProtKB">
        <authorList>
            <consortium name="Ensembl"/>
        </authorList>
    </citation>
    <scope>IDENTIFICATION</scope>
</reference>
<dbReference type="Gene3D" id="2.130.10.10">
    <property type="entry name" value="YVTN repeat-like/Quinoprotein amine dehydrogenase"/>
    <property type="match status" value="1"/>
</dbReference>
<protein>
    <submittedName>
        <fullName evidence="6">EMAP like 4</fullName>
    </submittedName>
</protein>
<feature type="region of interest" description="Disordered" evidence="4">
    <location>
        <begin position="152"/>
        <end position="242"/>
    </location>
</feature>
<dbReference type="Pfam" id="PF23414">
    <property type="entry name" value="Beta-prop_EML_2"/>
    <property type="match status" value="1"/>
</dbReference>
<evidence type="ECO:0000313" key="6">
    <source>
        <dbReference type="Ensembl" id="ENSSHBP00005008306.1"/>
    </source>
</evidence>
<keyword evidence="2" id="KW-0677">Repeat</keyword>
<feature type="compositionally biased region" description="Polar residues" evidence="4">
    <location>
        <begin position="168"/>
        <end position="181"/>
    </location>
</feature>
<sequence length="242" mass="26474">MSNSGDYEILYWDIPSGCKLIRNRSDCKDIDWTTYTCVLGFQVFGVWPEGSDGTDINALVRSHNRKVIAVADDFCKVHLFQYPCSKPKAPSHKYSAHSSHVTNVSFTHSDCHLISTGGKDMSIIQWKLVEKVTLPQNDIVVDTGATKVPIASSGNAVQSPAPLPQPFNEMNQTESVTGSSPASLESNLEQSAEASEEQSEEQSEGSSLDPTEPGYEEPSNEMSEEHSESTVTEEQQDNSPVS</sequence>
<dbReference type="InterPro" id="IPR001680">
    <property type="entry name" value="WD40_rpt"/>
</dbReference>
<reference evidence="6" key="2">
    <citation type="submission" date="2025-08" db="UniProtKB">
        <authorList>
            <consortium name="Ensembl"/>
        </authorList>
    </citation>
    <scope>IDENTIFICATION</scope>
</reference>
<dbReference type="SMART" id="SM00320">
    <property type="entry name" value="WD40"/>
    <property type="match status" value="1"/>
</dbReference>
<feature type="compositionally biased region" description="Acidic residues" evidence="4">
    <location>
        <begin position="194"/>
        <end position="203"/>
    </location>
</feature>
<evidence type="ECO:0000259" key="5">
    <source>
        <dbReference type="Pfam" id="PF23414"/>
    </source>
</evidence>
<evidence type="ECO:0000313" key="7">
    <source>
        <dbReference type="Proteomes" id="UP000472266"/>
    </source>
</evidence>
<evidence type="ECO:0000256" key="2">
    <source>
        <dbReference type="ARBA" id="ARBA00022737"/>
    </source>
</evidence>
<keyword evidence="7" id="KW-1185">Reference proteome</keyword>
<organism evidence="6 7">
    <name type="scientific">Strigops habroptila</name>
    <name type="common">Kakapo</name>
    <dbReference type="NCBI Taxonomy" id="2489341"/>
    <lineage>
        <taxon>Eukaryota</taxon>
        <taxon>Metazoa</taxon>
        <taxon>Chordata</taxon>
        <taxon>Craniata</taxon>
        <taxon>Vertebrata</taxon>
        <taxon>Euteleostomi</taxon>
        <taxon>Archelosauria</taxon>
        <taxon>Archosauria</taxon>
        <taxon>Dinosauria</taxon>
        <taxon>Saurischia</taxon>
        <taxon>Theropoda</taxon>
        <taxon>Coelurosauria</taxon>
        <taxon>Aves</taxon>
        <taxon>Neognathae</taxon>
        <taxon>Neoaves</taxon>
        <taxon>Telluraves</taxon>
        <taxon>Australaves</taxon>
        <taxon>Psittaciformes</taxon>
        <taxon>Psittacidae</taxon>
        <taxon>Strigops</taxon>
    </lineage>
</organism>
<dbReference type="Ensembl" id="ENSSHBT00005010010.1">
    <property type="protein sequence ID" value="ENSSHBP00005008306.1"/>
    <property type="gene ID" value="ENSSHBG00005007138.1"/>
</dbReference>
<dbReference type="InterPro" id="IPR015943">
    <property type="entry name" value="WD40/YVTN_repeat-like_dom_sf"/>
</dbReference>
<dbReference type="GO" id="GO:0072686">
    <property type="term" value="C:mitotic spindle"/>
    <property type="evidence" value="ECO:0007669"/>
    <property type="project" value="TreeGrafter"/>
</dbReference>
<dbReference type="GeneTree" id="ENSGT00940000158434"/>
<dbReference type="Proteomes" id="UP000472266">
    <property type="component" value="Chromosome 11"/>
</dbReference>
<dbReference type="GO" id="GO:0000226">
    <property type="term" value="P:microtubule cytoskeleton organization"/>
    <property type="evidence" value="ECO:0007669"/>
    <property type="project" value="TreeGrafter"/>
</dbReference>
<evidence type="ECO:0000256" key="3">
    <source>
        <dbReference type="PROSITE-ProRule" id="PRU00221"/>
    </source>
</evidence>
<dbReference type="PANTHER" id="PTHR13720:SF11">
    <property type="entry name" value="ECHINODERM MICROTUBULE-ASSOCIATED PROTEIN-LIKE 4"/>
    <property type="match status" value="1"/>
</dbReference>
<proteinExistence type="predicted"/>
<dbReference type="InterPro" id="IPR036322">
    <property type="entry name" value="WD40_repeat_dom_sf"/>
</dbReference>
<dbReference type="InterPro" id="IPR055442">
    <property type="entry name" value="Beta-prop_EML-like_2nd"/>
</dbReference>